<proteinExistence type="predicted"/>
<evidence type="ECO:0000313" key="2">
    <source>
        <dbReference type="EMBL" id="SDH53565.1"/>
    </source>
</evidence>
<dbReference type="RefSeq" id="WP_092503892.1">
    <property type="nucleotide sequence ID" value="NZ_LT629695.1"/>
</dbReference>
<organism evidence="2 3">
    <name type="scientific">Agrococcus jejuensis</name>
    <dbReference type="NCBI Taxonomy" id="399736"/>
    <lineage>
        <taxon>Bacteria</taxon>
        <taxon>Bacillati</taxon>
        <taxon>Actinomycetota</taxon>
        <taxon>Actinomycetes</taxon>
        <taxon>Micrococcales</taxon>
        <taxon>Microbacteriaceae</taxon>
        <taxon>Agrococcus</taxon>
    </lineage>
</organism>
<dbReference type="EMBL" id="LT629695">
    <property type="protein sequence ID" value="SDH53565.1"/>
    <property type="molecule type" value="Genomic_DNA"/>
</dbReference>
<sequence>MSEIPAEIAHIEARLLDAYFLHLIGLLDPESARQAESHTGRLQLAFDADRGTWDQLIERRLALTTLDVTTIRRAYEEQLALDDELGQPHDPHAWARGMTDAFRGAPPQDEPTDDQGSA</sequence>
<evidence type="ECO:0000313" key="3">
    <source>
        <dbReference type="Proteomes" id="UP000198822"/>
    </source>
</evidence>
<gene>
    <name evidence="2" type="ORF">SAMN04489720_1541</name>
</gene>
<reference evidence="3" key="1">
    <citation type="submission" date="2016-10" db="EMBL/GenBank/DDBJ databases">
        <authorList>
            <person name="Varghese N."/>
            <person name="Submissions S."/>
        </authorList>
    </citation>
    <scope>NUCLEOTIDE SEQUENCE [LARGE SCALE GENOMIC DNA]</scope>
    <source>
        <strain evidence="3">DSM 22002</strain>
    </source>
</reference>
<dbReference type="Proteomes" id="UP000198822">
    <property type="component" value="Chromosome I"/>
</dbReference>
<dbReference type="AlphaFoldDB" id="A0A1G8D727"/>
<evidence type="ECO:0000256" key="1">
    <source>
        <dbReference type="SAM" id="MobiDB-lite"/>
    </source>
</evidence>
<accession>A0A1G8D727</accession>
<feature type="region of interest" description="Disordered" evidence="1">
    <location>
        <begin position="81"/>
        <end position="118"/>
    </location>
</feature>
<protein>
    <submittedName>
        <fullName evidence="2">Uncharacterized protein</fullName>
    </submittedName>
</protein>
<dbReference type="OrthoDB" id="8081825at2"/>
<name>A0A1G8D727_9MICO</name>
<keyword evidence="3" id="KW-1185">Reference proteome</keyword>
<dbReference type="STRING" id="399736.SAMN04489720_1541"/>